<feature type="transmembrane region" description="Helical" evidence="7">
    <location>
        <begin position="366"/>
        <end position="386"/>
    </location>
</feature>
<dbReference type="Gene3D" id="1.20.1250.20">
    <property type="entry name" value="MFS general substrate transporter like domains"/>
    <property type="match status" value="2"/>
</dbReference>
<gene>
    <name evidence="9" type="ORF">ETSY2_31065</name>
</gene>
<dbReference type="CDD" id="cd06173">
    <property type="entry name" value="MFS_MefA_like"/>
    <property type="match status" value="1"/>
</dbReference>
<proteinExistence type="predicted"/>
<reference evidence="9 10" key="1">
    <citation type="journal article" date="2014" name="Nature">
        <title>An environmental bacterial taxon with a large and distinct metabolic repertoire.</title>
        <authorList>
            <person name="Wilson M.C."/>
            <person name="Mori T."/>
            <person name="Ruckert C."/>
            <person name="Uria A.R."/>
            <person name="Helf M.J."/>
            <person name="Takada K."/>
            <person name="Gernert C."/>
            <person name="Steffens U.A."/>
            <person name="Heycke N."/>
            <person name="Schmitt S."/>
            <person name="Rinke C."/>
            <person name="Helfrich E.J."/>
            <person name="Brachmann A.O."/>
            <person name="Gurgui C."/>
            <person name="Wakimoto T."/>
            <person name="Kracht M."/>
            <person name="Crusemann M."/>
            <person name="Hentschel U."/>
            <person name="Abe I."/>
            <person name="Matsunaga S."/>
            <person name="Kalinowski J."/>
            <person name="Takeyama H."/>
            <person name="Piel J."/>
        </authorList>
    </citation>
    <scope>NUCLEOTIDE SEQUENCE [LARGE SCALE GENOMIC DNA]</scope>
    <source>
        <strain evidence="10">TSY2</strain>
    </source>
</reference>
<keyword evidence="6 7" id="KW-0472">Membrane</keyword>
<dbReference type="PANTHER" id="PTHR23513">
    <property type="entry name" value="INTEGRAL MEMBRANE EFFLUX PROTEIN-RELATED"/>
    <property type="match status" value="1"/>
</dbReference>
<feature type="transmembrane region" description="Helical" evidence="7">
    <location>
        <begin position="60"/>
        <end position="80"/>
    </location>
</feature>
<dbReference type="SUPFAM" id="SSF110296">
    <property type="entry name" value="Oligoxyloglucan reducing end-specific cellobiohydrolase"/>
    <property type="match status" value="1"/>
</dbReference>
<evidence type="ECO:0000256" key="2">
    <source>
        <dbReference type="ARBA" id="ARBA00022448"/>
    </source>
</evidence>
<dbReference type="HOGENOM" id="CLU_034180_11_2_7"/>
<dbReference type="EMBL" id="AZHX01001321">
    <property type="protein sequence ID" value="ETX04053.1"/>
    <property type="molecule type" value="Genomic_DNA"/>
</dbReference>
<evidence type="ECO:0000256" key="7">
    <source>
        <dbReference type="SAM" id="Phobius"/>
    </source>
</evidence>
<comment type="caution">
    <text evidence="9">The sequence shown here is derived from an EMBL/GenBank/DDBJ whole genome shotgun (WGS) entry which is preliminary data.</text>
</comment>
<keyword evidence="5 7" id="KW-1133">Transmembrane helix</keyword>
<feature type="transmembrane region" description="Helical" evidence="7">
    <location>
        <begin position="254"/>
        <end position="273"/>
    </location>
</feature>
<dbReference type="PANTHER" id="PTHR23513:SF6">
    <property type="entry name" value="MAJOR FACILITATOR SUPERFAMILY ASSOCIATED DOMAIN-CONTAINING PROTEIN"/>
    <property type="match status" value="1"/>
</dbReference>
<dbReference type="InterPro" id="IPR020846">
    <property type="entry name" value="MFS_dom"/>
</dbReference>
<evidence type="ECO:0000313" key="9">
    <source>
        <dbReference type="EMBL" id="ETX04053.1"/>
    </source>
</evidence>
<dbReference type="InterPro" id="IPR010290">
    <property type="entry name" value="TM_effector"/>
</dbReference>
<feature type="transmembrane region" description="Helical" evidence="7">
    <location>
        <begin position="333"/>
        <end position="354"/>
    </location>
</feature>
<sequence length="485" mass="52762">MRPITNVQTEAVPPRRLGFIAALYERDYRFLWSGYVCASFVMRMDSVALGWLVLEMTHSAFMVGLVGAVRFLGSMAGPWTGIAADRMDRRRLILIATSVLGTLVATLAILVILRRLEVWHLFAATLIRGVVQAFLQPAQQSMQADVLSPRDLPNGISLTTMAMNITAISGPVLCGLLLACCRPARRVWDWTDAEMILSLNWLTYNPDRLYIATHQGRILTSQDHGMSWGLAPFSLPRPIAQTLALEGAATGVQWVYVVMVGLQVIQLLSYLAIRRRQQTARRGQASIWQNIRDGLRHSIQDPALWTPLFIAGLVNLVSFPLQFNLLPVFAREVFSVGAAGLGWLGAALGAGALLGSMLMVAIGTRFPAGPLMLVGTGVWSLFQVVFALTPNYYVGLGILLLTGMAQTMSLTNITIMLLSRSTSDMRGRIMGLRSLAVAPLFLGSMLSGAAAEEIGAPLTTIVCAVIGLAGTLGVAPWVFRNQRRT</sequence>
<evidence type="ECO:0000256" key="6">
    <source>
        <dbReference type="ARBA" id="ARBA00023136"/>
    </source>
</evidence>
<dbReference type="Proteomes" id="UP000019140">
    <property type="component" value="Unassembled WGS sequence"/>
</dbReference>
<dbReference type="Pfam" id="PF05977">
    <property type="entry name" value="MFS_3"/>
    <property type="match status" value="2"/>
</dbReference>
<protein>
    <recommendedName>
        <fullName evidence="8">Major facilitator superfamily (MFS) profile domain-containing protein</fullName>
    </recommendedName>
</protein>
<name>W4M1N0_9BACT</name>
<evidence type="ECO:0000256" key="1">
    <source>
        <dbReference type="ARBA" id="ARBA00004651"/>
    </source>
</evidence>
<organism evidence="9 10">
    <name type="scientific">Candidatus Entotheonella gemina</name>
    <dbReference type="NCBI Taxonomy" id="1429439"/>
    <lineage>
        <taxon>Bacteria</taxon>
        <taxon>Pseudomonadati</taxon>
        <taxon>Nitrospinota/Tectimicrobiota group</taxon>
        <taxon>Candidatus Tectimicrobiota</taxon>
        <taxon>Candidatus Entotheonellia</taxon>
        <taxon>Candidatus Entotheonellales</taxon>
        <taxon>Candidatus Entotheonellaceae</taxon>
        <taxon>Candidatus Entotheonella</taxon>
    </lineage>
</organism>
<accession>W4M1N0</accession>
<keyword evidence="2" id="KW-0813">Transport</keyword>
<dbReference type="GO" id="GO:0005886">
    <property type="term" value="C:plasma membrane"/>
    <property type="evidence" value="ECO:0007669"/>
    <property type="project" value="UniProtKB-SubCell"/>
</dbReference>
<evidence type="ECO:0000256" key="3">
    <source>
        <dbReference type="ARBA" id="ARBA00022475"/>
    </source>
</evidence>
<comment type="subcellular location">
    <subcellularLocation>
        <location evidence="1">Cell membrane</location>
        <topology evidence="1">Multi-pass membrane protein</topology>
    </subcellularLocation>
</comment>
<dbReference type="SUPFAM" id="SSF103473">
    <property type="entry name" value="MFS general substrate transporter"/>
    <property type="match status" value="1"/>
</dbReference>
<evidence type="ECO:0000259" key="8">
    <source>
        <dbReference type="PROSITE" id="PS50850"/>
    </source>
</evidence>
<evidence type="ECO:0000256" key="5">
    <source>
        <dbReference type="ARBA" id="ARBA00022989"/>
    </source>
</evidence>
<keyword evidence="4 7" id="KW-0812">Transmembrane</keyword>
<keyword evidence="10" id="KW-1185">Reference proteome</keyword>
<feature type="transmembrane region" description="Helical" evidence="7">
    <location>
        <begin position="92"/>
        <end position="112"/>
    </location>
</feature>
<dbReference type="InterPro" id="IPR036259">
    <property type="entry name" value="MFS_trans_sf"/>
</dbReference>
<feature type="transmembrane region" description="Helical" evidence="7">
    <location>
        <begin position="456"/>
        <end position="479"/>
    </location>
</feature>
<feature type="domain" description="Major facilitator superfamily (MFS) profile" evidence="8">
    <location>
        <begin position="304"/>
        <end position="485"/>
    </location>
</feature>
<evidence type="ECO:0000256" key="4">
    <source>
        <dbReference type="ARBA" id="ARBA00022692"/>
    </source>
</evidence>
<dbReference type="PROSITE" id="PS50850">
    <property type="entry name" value="MFS"/>
    <property type="match status" value="1"/>
</dbReference>
<keyword evidence="3" id="KW-1003">Cell membrane</keyword>
<dbReference type="GO" id="GO:0022857">
    <property type="term" value="F:transmembrane transporter activity"/>
    <property type="evidence" value="ECO:0007669"/>
    <property type="project" value="InterPro"/>
</dbReference>
<feature type="transmembrane region" description="Helical" evidence="7">
    <location>
        <begin position="430"/>
        <end position="450"/>
    </location>
</feature>
<feature type="transmembrane region" description="Helical" evidence="7">
    <location>
        <begin position="302"/>
        <end position="321"/>
    </location>
</feature>
<dbReference type="AlphaFoldDB" id="W4M1N0"/>
<evidence type="ECO:0000313" key="10">
    <source>
        <dbReference type="Proteomes" id="UP000019140"/>
    </source>
</evidence>
<feature type="transmembrane region" description="Helical" evidence="7">
    <location>
        <begin position="392"/>
        <end position="418"/>
    </location>
</feature>
<feature type="transmembrane region" description="Helical" evidence="7">
    <location>
        <begin position="30"/>
        <end position="54"/>
    </location>
</feature>